<sequence>MAPCRSAAPWQWCPAPPLPCTACHSTALPPIAPPTTRQLLSFLAAGWAARGSRAVGQWSAHYFIHKNLFIAPTVSDVPASASGRQAPAFGLSQPGQAEPCWGPETAFGPACKYVHRPTRAATPSVRGSRGVLVEYYDSCPEVLPSGVKSRGPGRSQAGPSRAAQLRPGLGFWKAQAAKSGPKPRLSGRAQGPGQNIHCELPYYYFV</sequence>
<protein>
    <submittedName>
        <fullName evidence="1">Uncharacterized protein</fullName>
    </submittedName>
</protein>
<comment type="caution">
    <text evidence="1">The sequence shown here is derived from an EMBL/GenBank/DDBJ whole genome shotgun (WGS) entry which is preliminary data.</text>
</comment>
<evidence type="ECO:0000313" key="1">
    <source>
        <dbReference type="EMBL" id="KAJ7211134.1"/>
    </source>
</evidence>
<evidence type="ECO:0000313" key="2">
    <source>
        <dbReference type="Proteomes" id="UP001219525"/>
    </source>
</evidence>
<reference evidence="1" key="1">
    <citation type="submission" date="2023-03" db="EMBL/GenBank/DDBJ databases">
        <title>Massive genome expansion in bonnet fungi (Mycena s.s.) driven by repeated elements and novel gene families across ecological guilds.</title>
        <authorList>
            <consortium name="Lawrence Berkeley National Laboratory"/>
            <person name="Harder C.B."/>
            <person name="Miyauchi S."/>
            <person name="Viragh M."/>
            <person name="Kuo A."/>
            <person name="Thoen E."/>
            <person name="Andreopoulos B."/>
            <person name="Lu D."/>
            <person name="Skrede I."/>
            <person name="Drula E."/>
            <person name="Henrissat B."/>
            <person name="Morin E."/>
            <person name="Kohler A."/>
            <person name="Barry K."/>
            <person name="LaButti K."/>
            <person name="Morin E."/>
            <person name="Salamov A."/>
            <person name="Lipzen A."/>
            <person name="Mereny Z."/>
            <person name="Hegedus B."/>
            <person name="Baldrian P."/>
            <person name="Stursova M."/>
            <person name="Weitz H."/>
            <person name="Taylor A."/>
            <person name="Grigoriev I.V."/>
            <person name="Nagy L.G."/>
            <person name="Martin F."/>
            <person name="Kauserud H."/>
        </authorList>
    </citation>
    <scope>NUCLEOTIDE SEQUENCE</scope>
    <source>
        <strain evidence="1">9144</strain>
    </source>
</reference>
<dbReference type="AlphaFoldDB" id="A0AAD6VJ03"/>
<organism evidence="1 2">
    <name type="scientific">Mycena pura</name>
    <dbReference type="NCBI Taxonomy" id="153505"/>
    <lineage>
        <taxon>Eukaryota</taxon>
        <taxon>Fungi</taxon>
        <taxon>Dikarya</taxon>
        <taxon>Basidiomycota</taxon>
        <taxon>Agaricomycotina</taxon>
        <taxon>Agaricomycetes</taxon>
        <taxon>Agaricomycetidae</taxon>
        <taxon>Agaricales</taxon>
        <taxon>Marasmiineae</taxon>
        <taxon>Mycenaceae</taxon>
        <taxon>Mycena</taxon>
    </lineage>
</organism>
<keyword evidence="2" id="KW-1185">Reference proteome</keyword>
<accession>A0AAD6VJ03</accession>
<dbReference type="EMBL" id="JARJCW010000026">
    <property type="protein sequence ID" value="KAJ7211134.1"/>
    <property type="molecule type" value="Genomic_DNA"/>
</dbReference>
<name>A0AAD6VJ03_9AGAR</name>
<gene>
    <name evidence="1" type="ORF">GGX14DRAFT_623541</name>
</gene>
<proteinExistence type="predicted"/>
<dbReference type="Proteomes" id="UP001219525">
    <property type="component" value="Unassembled WGS sequence"/>
</dbReference>